<dbReference type="EMBL" id="KQ998413">
    <property type="protein sequence ID" value="KZV42958.1"/>
    <property type="molecule type" value="Genomic_DNA"/>
</dbReference>
<evidence type="ECO:0000313" key="2">
    <source>
        <dbReference type="EMBL" id="KZV42958.1"/>
    </source>
</evidence>
<accession>A0A2Z7CF45</accession>
<dbReference type="AlphaFoldDB" id="A0A2Z7CF45"/>
<organism evidence="2 3">
    <name type="scientific">Dorcoceras hygrometricum</name>
    <dbReference type="NCBI Taxonomy" id="472368"/>
    <lineage>
        <taxon>Eukaryota</taxon>
        <taxon>Viridiplantae</taxon>
        <taxon>Streptophyta</taxon>
        <taxon>Embryophyta</taxon>
        <taxon>Tracheophyta</taxon>
        <taxon>Spermatophyta</taxon>
        <taxon>Magnoliopsida</taxon>
        <taxon>eudicotyledons</taxon>
        <taxon>Gunneridae</taxon>
        <taxon>Pentapetalae</taxon>
        <taxon>asterids</taxon>
        <taxon>lamiids</taxon>
        <taxon>Lamiales</taxon>
        <taxon>Gesneriaceae</taxon>
        <taxon>Didymocarpoideae</taxon>
        <taxon>Trichosporeae</taxon>
        <taxon>Loxocarpinae</taxon>
        <taxon>Dorcoceras</taxon>
    </lineage>
</organism>
<dbReference type="OrthoDB" id="1743468at2759"/>
<reference evidence="2 3" key="1">
    <citation type="journal article" date="2015" name="Proc. Natl. Acad. Sci. U.S.A.">
        <title>The resurrection genome of Boea hygrometrica: A blueprint for survival of dehydration.</title>
        <authorList>
            <person name="Xiao L."/>
            <person name="Yang G."/>
            <person name="Zhang L."/>
            <person name="Yang X."/>
            <person name="Zhao S."/>
            <person name="Ji Z."/>
            <person name="Zhou Q."/>
            <person name="Hu M."/>
            <person name="Wang Y."/>
            <person name="Chen M."/>
            <person name="Xu Y."/>
            <person name="Jin H."/>
            <person name="Xiao X."/>
            <person name="Hu G."/>
            <person name="Bao F."/>
            <person name="Hu Y."/>
            <person name="Wan P."/>
            <person name="Li L."/>
            <person name="Deng X."/>
            <person name="Kuang T."/>
            <person name="Xiang C."/>
            <person name="Zhu J.K."/>
            <person name="Oliver M.J."/>
            <person name="He Y."/>
        </authorList>
    </citation>
    <scope>NUCLEOTIDE SEQUENCE [LARGE SCALE GENOMIC DNA]</scope>
    <source>
        <strain evidence="3">cv. XS01</strain>
    </source>
</reference>
<gene>
    <name evidence="2" type="ORF">F511_42859</name>
</gene>
<evidence type="ECO:0000313" key="3">
    <source>
        <dbReference type="Proteomes" id="UP000250235"/>
    </source>
</evidence>
<sequence length="73" mass="8005">MSGLRDEKSVDTATQVMGQKLSEVYTVSPTGLDHQSVNITIHKLNGKNFLEWALSIKLIIEGKGRLGYLTGDT</sequence>
<feature type="domain" description="Retrotransposon Copia-like N-terminal" evidence="1">
    <location>
        <begin position="32"/>
        <end position="71"/>
    </location>
</feature>
<dbReference type="Proteomes" id="UP000250235">
    <property type="component" value="Unassembled WGS sequence"/>
</dbReference>
<keyword evidence="3" id="KW-1185">Reference proteome</keyword>
<dbReference type="InterPro" id="IPR029472">
    <property type="entry name" value="Copia-like_N"/>
</dbReference>
<evidence type="ECO:0000259" key="1">
    <source>
        <dbReference type="Pfam" id="PF14244"/>
    </source>
</evidence>
<protein>
    <recommendedName>
        <fullName evidence="1">Retrotransposon Copia-like N-terminal domain-containing protein</fullName>
    </recommendedName>
</protein>
<proteinExistence type="predicted"/>
<name>A0A2Z7CF45_9LAMI</name>
<dbReference type="Pfam" id="PF14244">
    <property type="entry name" value="Retrotran_gag_3"/>
    <property type="match status" value="1"/>
</dbReference>